<evidence type="ECO:0000313" key="1">
    <source>
        <dbReference type="EMBL" id="GAA4663539.1"/>
    </source>
</evidence>
<dbReference type="RefSeq" id="WP_346056006.1">
    <property type="nucleotide sequence ID" value="NZ_BAABIB010000132.1"/>
</dbReference>
<proteinExistence type="predicted"/>
<accession>A0ABP8VH43</accession>
<evidence type="ECO:0000313" key="2">
    <source>
        <dbReference type="Proteomes" id="UP001500192"/>
    </source>
</evidence>
<gene>
    <name evidence="1" type="ORF">GCM10023214_65310</name>
</gene>
<dbReference type="EMBL" id="BAABIB010000132">
    <property type="protein sequence ID" value="GAA4663539.1"/>
    <property type="molecule type" value="Genomic_DNA"/>
</dbReference>
<reference evidence="2" key="1">
    <citation type="journal article" date="2019" name="Int. J. Syst. Evol. Microbiol.">
        <title>The Global Catalogue of Microorganisms (GCM) 10K type strain sequencing project: providing services to taxonomists for standard genome sequencing and annotation.</title>
        <authorList>
            <consortium name="The Broad Institute Genomics Platform"/>
            <consortium name="The Broad Institute Genome Sequencing Center for Infectious Disease"/>
            <person name="Wu L."/>
            <person name="Ma J."/>
        </authorList>
    </citation>
    <scope>NUCLEOTIDE SEQUENCE [LARGE SCALE GENOMIC DNA]</scope>
    <source>
        <strain evidence="2">JCM 18054</strain>
    </source>
</reference>
<keyword evidence="2" id="KW-1185">Reference proteome</keyword>
<organism evidence="1 2">
    <name type="scientific">Amycolatopsis dongchuanensis</name>
    <dbReference type="NCBI Taxonomy" id="1070866"/>
    <lineage>
        <taxon>Bacteria</taxon>
        <taxon>Bacillati</taxon>
        <taxon>Actinomycetota</taxon>
        <taxon>Actinomycetes</taxon>
        <taxon>Pseudonocardiales</taxon>
        <taxon>Pseudonocardiaceae</taxon>
        <taxon>Amycolatopsis</taxon>
    </lineage>
</organism>
<name>A0ABP8VH43_9PSEU</name>
<sequence>MEFARITSAAAREALLPLVDDDISAVAIAEDAAAEAAEIDALIEQELGPDFAVIDEQVEQAERDFAAAELVSAFRVTHELTDQIRARRTVRRATREALRSWVRAGGATGGVAA</sequence>
<protein>
    <submittedName>
        <fullName evidence="1">Uncharacterized protein</fullName>
    </submittedName>
</protein>
<comment type="caution">
    <text evidence="1">The sequence shown here is derived from an EMBL/GenBank/DDBJ whole genome shotgun (WGS) entry which is preliminary data.</text>
</comment>
<dbReference type="Proteomes" id="UP001500192">
    <property type="component" value="Unassembled WGS sequence"/>
</dbReference>